<dbReference type="EMBL" id="GBXM01093831">
    <property type="protein sequence ID" value="JAH14746.1"/>
    <property type="molecule type" value="Transcribed_RNA"/>
</dbReference>
<feature type="region of interest" description="Disordered" evidence="1">
    <location>
        <begin position="1"/>
        <end position="25"/>
    </location>
</feature>
<organism evidence="2">
    <name type="scientific">Anguilla anguilla</name>
    <name type="common">European freshwater eel</name>
    <name type="synonym">Muraena anguilla</name>
    <dbReference type="NCBI Taxonomy" id="7936"/>
    <lineage>
        <taxon>Eukaryota</taxon>
        <taxon>Metazoa</taxon>
        <taxon>Chordata</taxon>
        <taxon>Craniata</taxon>
        <taxon>Vertebrata</taxon>
        <taxon>Euteleostomi</taxon>
        <taxon>Actinopterygii</taxon>
        <taxon>Neopterygii</taxon>
        <taxon>Teleostei</taxon>
        <taxon>Anguilliformes</taxon>
        <taxon>Anguillidae</taxon>
        <taxon>Anguilla</taxon>
    </lineage>
</organism>
<reference evidence="2" key="2">
    <citation type="journal article" date="2015" name="Fish Shellfish Immunol.">
        <title>Early steps in the European eel (Anguilla anguilla)-Vibrio vulnificus interaction in the gills: Role of the RtxA13 toxin.</title>
        <authorList>
            <person name="Callol A."/>
            <person name="Pajuelo D."/>
            <person name="Ebbesson L."/>
            <person name="Teles M."/>
            <person name="MacKenzie S."/>
            <person name="Amaro C."/>
        </authorList>
    </citation>
    <scope>NUCLEOTIDE SEQUENCE</scope>
</reference>
<dbReference type="AlphaFoldDB" id="A0A0E9QD20"/>
<proteinExistence type="predicted"/>
<sequence length="25" mass="3093">MGRKTPKSWREKTTQWEEISRGTWL</sequence>
<reference evidence="2" key="1">
    <citation type="submission" date="2014-11" db="EMBL/GenBank/DDBJ databases">
        <authorList>
            <person name="Amaro Gonzalez C."/>
        </authorList>
    </citation>
    <scope>NUCLEOTIDE SEQUENCE</scope>
</reference>
<protein>
    <submittedName>
        <fullName evidence="2">Uncharacterized protein</fullName>
    </submittedName>
</protein>
<feature type="compositionally biased region" description="Basic and acidic residues" evidence="1">
    <location>
        <begin position="8"/>
        <end position="25"/>
    </location>
</feature>
<accession>A0A0E9QD20</accession>
<evidence type="ECO:0000256" key="1">
    <source>
        <dbReference type="SAM" id="MobiDB-lite"/>
    </source>
</evidence>
<evidence type="ECO:0000313" key="2">
    <source>
        <dbReference type="EMBL" id="JAH14746.1"/>
    </source>
</evidence>
<name>A0A0E9QD20_ANGAN</name>